<evidence type="ECO:0000313" key="2">
    <source>
        <dbReference type="Proteomes" id="UP000286716"/>
    </source>
</evidence>
<reference evidence="1 2" key="1">
    <citation type="submission" date="2018-05" db="EMBL/GenBank/DDBJ databases">
        <title>Evolution of GPA BGCs.</title>
        <authorList>
            <person name="Waglechner N."/>
            <person name="Wright G.D."/>
        </authorList>
    </citation>
    <scope>NUCLEOTIDE SEQUENCE [LARGE SCALE GENOMIC DNA]</scope>
    <source>
        <strain evidence="1 2">DSM 5908</strain>
    </source>
</reference>
<gene>
    <name evidence="1" type="ORF">DMA12_28495</name>
</gene>
<comment type="caution">
    <text evidence="1">The sequence shown here is derived from an EMBL/GenBank/DDBJ whole genome shotgun (WGS) entry which is preliminary data.</text>
</comment>
<protein>
    <recommendedName>
        <fullName evidence="3">DUF559 domain-containing protein</fullName>
    </recommendedName>
</protein>
<accession>A0A428W9Z4</accession>
<dbReference type="EMBL" id="QHHU01000043">
    <property type="protein sequence ID" value="RSM39873.1"/>
    <property type="molecule type" value="Genomic_DNA"/>
</dbReference>
<organism evidence="1 2">
    <name type="scientific">Amycolatopsis balhimycina DSM 5908</name>
    <dbReference type="NCBI Taxonomy" id="1081091"/>
    <lineage>
        <taxon>Bacteria</taxon>
        <taxon>Bacillati</taxon>
        <taxon>Actinomycetota</taxon>
        <taxon>Actinomycetes</taxon>
        <taxon>Pseudonocardiales</taxon>
        <taxon>Pseudonocardiaceae</taxon>
        <taxon>Amycolatopsis</taxon>
    </lineage>
</organism>
<dbReference type="OrthoDB" id="4870610at2"/>
<evidence type="ECO:0008006" key="3">
    <source>
        <dbReference type="Google" id="ProtNLM"/>
    </source>
</evidence>
<keyword evidence="2" id="KW-1185">Reference proteome</keyword>
<sequence length="310" mass="34385">MLRERSREGVIKALTLESLGLSSKVIYRRCLPGGPWQRLLPGIIVLHNSEPSSRERLLAALLYAGPSAMITGAAACRQYGLRVPATFSADDVHLLLAQRHKVLSSEYVTIERTWRLPTPHMRDDLPLAPLRRAVTDAVRRIHTEEPIGELLVEAIQRGRCPPEAITGELDTGTKRGTALPRRLLAEWLDLRSVAEARAKELSKRLPVPPSHWNPTIQAPGGAYIGRPDGWWDDVALAWEIDSVDFHFSKDSYARTLRRNTRYAAAGITVVPTLPSRLRDDPGGVLYELEAAYQAASARPRPPVVLAREAA</sequence>
<name>A0A428W9Z4_AMYBA</name>
<dbReference type="AlphaFoldDB" id="A0A428W9Z4"/>
<proteinExistence type="predicted"/>
<dbReference type="Proteomes" id="UP000286716">
    <property type="component" value="Unassembled WGS sequence"/>
</dbReference>
<evidence type="ECO:0000313" key="1">
    <source>
        <dbReference type="EMBL" id="RSM39873.1"/>
    </source>
</evidence>